<dbReference type="GO" id="GO:0004777">
    <property type="term" value="F:succinate-semialdehyde dehydrogenase (NAD+) activity"/>
    <property type="evidence" value="ECO:0007669"/>
    <property type="project" value="TreeGrafter"/>
</dbReference>
<dbReference type="InterPro" id="IPR016161">
    <property type="entry name" value="Ald_DH/histidinol_DH"/>
</dbReference>
<dbReference type="CDD" id="cd07103">
    <property type="entry name" value="ALDH_F5_SSADH_GabD"/>
    <property type="match status" value="1"/>
</dbReference>
<dbReference type="InterPro" id="IPR050740">
    <property type="entry name" value="Aldehyde_DH_Superfamily"/>
</dbReference>
<dbReference type="EMBL" id="CP000699">
    <property type="protein sequence ID" value="ABQ69386.1"/>
    <property type="molecule type" value="Genomic_DNA"/>
</dbReference>
<dbReference type="InterPro" id="IPR016163">
    <property type="entry name" value="Ald_DH_C"/>
</dbReference>
<sequence>MSGATMLDRDARPADHAAFLGGSWEQADDGRTMAVIDPADGSTVGTVPYMGATETRRAVEAAHAAFPGWSARSGRDRARIMRRMFDLIIDRQDELALLLTREQGKPLGQARGEVVYGASYLEWYAEEAPRIRGDIMSGAHDDKTITILRQPIGTTAAITPWNFPFVSVTRKLAPALAAGCTQILKPAPTTPLVALALAGIAQEAGLPDGVFNVLTGDDAAIGGALTESRDIRLLSFTGSTAIGKLLYRQCADTVKKLSLELGGHAPFIVFDDADIDAAVEGLIACKLRNMGQVCIAANRIFVHDRVYDRFADQLVVRVDAMTMGPGVDDLDQGPLANRAVFDKVARHVVDAVEGGAHVLAGGGPDARGGLFFRPTVLADVADNALLNCEETFGPVIALSRFSDEDEVIARANDTPFGLAGYFYSRDHGRVMRVAGALECGIIGANIGVVASAAGPFGGIKESGLGREGALSGLEEFLEQKYLCSPRRL</sequence>
<dbReference type="InterPro" id="IPR016162">
    <property type="entry name" value="Ald_DH_N"/>
</dbReference>
<protein>
    <submittedName>
        <fullName evidence="4">Aldehyde dehydrogenase</fullName>
    </submittedName>
</protein>
<dbReference type="FunFam" id="3.40.605.10:FF:000005">
    <property type="entry name" value="Succinate-semialdehyde dehydrogenase I"/>
    <property type="match status" value="1"/>
</dbReference>
<dbReference type="Gene3D" id="3.40.605.10">
    <property type="entry name" value="Aldehyde Dehydrogenase, Chain A, domain 1"/>
    <property type="match status" value="1"/>
</dbReference>
<dbReference type="Proteomes" id="UP000001989">
    <property type="component" value="Chromosome"/>
</dbReference>
<organism evidence="4 5">
    <name type="scientific">Rhizorhabdus wittichii (strain DSM 6014 / CCUG 31198 / JCM 15750 / NBRC 105917 / EY 4224 / RW1)</name>
    <name type="common">Sphingomonas wittichii</name>
    <dbReference type="NCBI Taxonomy" id="392499"/>
    <lineage>
        <taxon>Bacteria</taxon>
        <taxon>Pseudomonadati</taxon>
        <taxon>Pseudomonadota</taxon>
        <taxon>Alphaproteobacteria</taxon>
        <taxon>Sphingomonadales</taxon>
        <taxon>Sphingomonadaceae</taxon>
        <taxon>Rhizorhabdus</taxon>
    </lineage>
</organism>
<feature type="domain" description="Aldehyde dehydrogenase" evidence="3">
    <location>
        <begin position="24"/>
        <end position="481"/>
    </location>
</feature>
<name>A0A9J9HCU1_RHIWR</name>
<dbReference type="InterPro" id="IPR015590">
    <property type="entry name" value="Aldehyde_DH_dom"/>
</dbReference>
<evidence type="ECO:0000256" key="1">
    <source>
        <dbReference type="ARBA" id="ARBA00009986"/>
    </source>
</evidence>
<dbReference type="Pfam" id="PF00171">
    <property type="entry name" value="Aldedh"/>
    <property type="match status" value="1"/>
</dbReference>
<reference evidence="4 5" key="1">
    <citation type="journal article" date="2010" name="J. Bacteriol.">
        <title>Genome sequence of the dioxin-mineralizing bacterium Sphingomonas wittichii RW1.</title>
        <authorList>
            <person name="Miller T.R."/>
            <person name="Delcher A.L."/>
            <person name="Salzberg S.L."/>
            <person name="Saunders E."/>
            <person name="Detter J.C."/>
            <person name="Halden R.U."/>
        </authorList>
    </citation>
    <scope>NUCLEOTIDE SEQUENCE [LARGE SCALE GENOMIC DNA]</scope>
    <source>
        <strain evidence="5">DSM 6014 / CCUG 31198 / JCM 15750 / NBRC 105917 / EY 4224 / RW1</strain>
    </source>
</reference>
<dbReference type="AlphaFoldDB" id="A0A9J9HCU1"/>
<dbReference type="SUPFAM" id="SSF53720">
    <property type="entry name" value="ALDH-like"/>
    <property type="match status" value="1"/>
</dbReference>
<dbReference type="OrthoDB" id="9802947at2"/>
<dbReference type="GO" id="GO:0009450">
    <property type="term" value="P:gamma-aminobutyric acid catabolic process"/>
    <property type="evidence" value="ECO:0007669"/>
    <property type="project" value="TreeGrafter"/>
</dbReference>
<accession>A0A9J9HCU1</accession>
<dbReference type="PROSITE" id="PS00070">
    <property type="entry name" value="ALDEHYDE_DEHYDR_CYS"/>
    <property type="match status" value="1"/>
</dbReference>
<evidence type="ECO:0000259" key="3">
    <source>
        <dbReference type="Pfam" id="PF00171"/>
    </source>
</evidence>
<comment type="similarity">
    <text evidence="1">Belongs to the aldehyde dehydrogenase family.</text>
</comment>
<keyword evidence="5" id="KW-1185">Reference proteome</keyword>
<evidence type="ECO:0000313" key="4">
    <source>
        <dbReference type="EMBL" id="ABQ69386.1"/>
    </source>
</evidence>
<evidence type="ECO:0000256" key="2">
    <source>
        <dbReference type="ARBA" id="ARBA00023002"/>
    </source>
</evidence>
<dbReference type="InterPro" id="IPR016160">
    <property type="entry name" value="Ald_DH_CS_CYS"/>
</dbReference>
<dbReference type="FunFam" id="3.40.309.10:FF:000004">
    <property type="entry name" value="Succinate-semialdehyde dehydrogenase I"/>
    <property type="match status" value="1"/>
</dbReference>
<evidence type="ECO:0000313" key="5">
    <source>
        <dbReference type="Proteomes" id="UP000001989"/>
    </source>
</evidence>
<dbReference type="PANTHER" id="PTHR43353">
    <property type="entry name" value="SUCCINATE-SEMIALDEHYDE DEHYDROGENASE, MITOCHONDRIAL"/>
    <property type="match status" value="1"/>
</dbReference>
<keyword evidence="2" id="KW-0560">Oxidoreductase</keyword>
<proteinExistence type="inferred from homology"/>
<dbReference type="Gene3D" id="3.40.309.10">
    <property type="entry name" value="Aldehyde Dehydrogenase, Chain A, domain 2"/>
    <property type="match status" value="1"/>
</dbReference>
<gene>
    <name evidence="4" type="ordered locus">Swit_3036</name>
</gene>
<dbReference type="PANTHER" id="PTHR43353:SF5">
    <property type="entry name" value="SUCCINATE-SEMIALDEHYDE DEHYDROGENASE, MITOCHONDRIAL"/>
    <property type="match status" value="1"/>
</dbReference>
<dbReference type="KEGG" id="swi:Swit_3036"/>